<dbReference type="Gene3D" id="3.40.47.10">
    <property type="match status" value="1"/>
</dbReference>
<dbReference type="FunCoup" id="G9ELA9">
    <property type="interactions" value="302"/>
</dbReference>
<gene>
    <name evidence="8" type="ORF">LDG_6170</name>
</gene>
<evidence type="ECO:0000256" key="4">
    <source>
        <dbReference type="PIRSR" id="PIRSR000429-1"/>
    </source>
</evidence>
<dbReference type="PANTHER" id="PTHR42689">
    <property type="entry name" value="ACETYL-COA ACYLTRANSFERASE FADA2 (3-KETOACYL-COA THIOLASE) (BETA-KETOTHIOLASE)-RELATED"/>
    <property type="match status" value="1"/>
</dbReference>
<dbReference type="HOGENOM" id="CLU_031026_2_0_6"/>
<dbReference type="PROSITE" id="PS00737">
    <property type="entry name" value="THIOLASE_2"/>
    <property type="match status" value="1"/>
</dbReference>
<proteinExistence type="inferred from homology"/>
<evidence type="ECO:0000256" key="3">
    <source>
        <dbReference type="ARBA" id="ARBA00023315"/>
    </source>
</evidence>
<evidence type="ECO:0000313" key="9">
    <source>
        <dbReference type="Proteomes" id="UP000002770"/>
    </source>
</evidence>
<dbReference type="EMBL" id="JH413808">
    <property type="protein sequence ID" value="EHL31998.1"/>
    <property type="molecule type" value="Genomic_DNA"/>
</dbReference>
<name>G9ELA9_9GAMM</name>
<dbReference type="InParanoid" id="G9ELA9"/>
<protein>
    <submittedName>
        <fullName evidence="8">Acetyl-CoA acetyltransferase</fullName>
    </submittedName>
</protein>
<feature type="domain" description="Thiolase N-terminal" evidence="6">
    <location>
        <begin position="7"/>
        <end position="271"/>
    </location>
</feature>
<evidence type="ECO:0000259" key="7">
    <source>
        <dbReference type="Pfam" id="PF02803"/>
    </source>
</evidence>
<dbReference type="PANTHER" id="PTHR42689:SF1">
    <property type="entry name" value="ACETYL-COA ACYLTRANSFERASE FADA2 (3-KETOACYL-COA THIOLASE) (BETA-KETOTHIOLASE)-RELATED"/>
    <property type="match status" value="1"/>
</dbReference>
<dbReference type="SUPFAM" id="SSF53901">
    <property type="entry name" value="Thiolase-like"/>
    <property type="match status" value="2"/>
</dbReference>
<dbReference type="GO" id="GO:0005829">
    <property type="term" value="C:cytosol"/>
    <property type="evidence" value="ECO:0007669"/>
    <property type="project" value="TreeGrafter"/>
</dbReference>
<keyword evidence="9" id="KW-1185">Reference proteome</keyword>
<dbReference type="NCBIfam" id="NF006740">
    <property type="entry name" value="PRK09268.1"/>
    <property type="match status" value="1"/>
</dbReference>
<dbReference type="RefSeq" id="WP_006870109.1">
    <property type="nucleotide sequence ID" value="NZ_JH413808.1"/>
</dbReference>
<evidence type="ECO:0000256" key="2">
    <source>
        <dbReference type="ARBA" id="ARBA00022679"/>
    </source>
</evidence>
<evidence type="ECO:0000259" key="6">
    <source>
        <dbReference type="Pfam" id="PF00108"/>
    </source>
</evidence>
<dbReference type="InterPro" id="IPR016039">
    <property type="entry name" value="Thiolase-like"/>
</dbReference>
<evidence type="ECO:0000313" key="8">
    <source>
        <dbReference type="EMBL" id="EHL31998.1"/>
    </source>
</evidence>
<comment type="similarity">
    <text evidence="1 5">Belongs to the thiolase-like superfamily. Thiolase family.</text>
</comment>
<dbReference type="CDD" id="cd00751">
    <property type="entry name" value="thiolase"/>
    <property type="match status" value="1"/>
</dbReference>
<sequence>MSLAKKVAILASSRTPFVKSQTNYLGKSNQDLLSTALAALITKTKIEGELLGDVIAGAVMNHPFDWNLAREVVLGSTLSAETPGLTIQRACGTGLEAINLVALKIASGEMVAGIGGGTDTNSDIPLIGQRRLTHFLINYQKANSFKEKLTAVKKFRLGMLKPLLPEVREPRTGLSMGEHCELMVKEWHITREAQDELALRSHQNAAKAYDEGFYEDLIAPIDDLKRDTITRKETTLEKLAKLKPAFDKANSGSLTAGNSTPLTDGASAVLLGTPEWALAHNLDVLAYFVDYDVAAVDYVHGAGLLMAPTIAVSRLLERNNISLQDFDYYEIHEAFAGQVLCTLKAWESIEYCRNVLNRDHALGRIDVQKMNVKGGSLALGHPFAATGGRIVGTAAKLLAEKGNGRILISVCTAGGMGVAAILER</sequence>
<feature type="active site" description="Acyl-thioester intermediate" evidence="4">
    <location>
        <position position="91"/>
    </location>
</feature>
<dbReference type="InterPro" id="IPR050521">
    <property type="entry name" value="3-ketoacyl-CoA_Thiolase"/>
</dbReference>
<dbReference type="InterPro" id="IPR020616">
    <property type="entry name" value="Thiolase_N"/>
</dbReference>
<keyword evidence="2 5" id="KW-0808">Transferase</keyword>
<dbReference type="STRING" id="658187.LDG_6170"/>
<feature type="active site" description="Proton acceptor" evidence="4">
    <location>
        <position position="411"/>
    </location>
</feature>
<dbReference type="Proteomes" id="UP000002770">
    <property type="component" value="Unassembled WGS sequence"/>
</dbReference>
<reference evidence="8 9" key="1">
    <citation type="journal article" date="2011" name="BMC Genomics">
        <title>Insight into cross-talk between intra-amoebal pathogens.</title>
        <authorList>
            <person name="Gimenez G."/>
            <person name="Bertelli C."/>
            <person name="Moliner C."/>
            <person name="Robert C."/>
            <person name="Raoult D."/>
            <person name="Fournier P.E."/>
            <person name="Greub G."/>
        </authorList>
    </citation>
    <scope>NUCLEOTIDE SEQUENCE [LARGE SCALE GENOMIC DNA]</scope>
    <source>
        <strain evidence="8 9">LLAP12</strain>
    </source>
</reference>
<evidence type="ECO:0000256" key="1">
    <source>
        <dbReference type="ARBA" id="ARBA00010982"/>
    </source>
</evidence>
<dbReference type="Pfam" id="PF00108">
    <property type="entry name" value="Thiolase_N"/>
    <property type="match status" value="1"/>
</dbReference>
<dbReference type="InterPro" id="IPR020613">
    <property type="entry name" value="Thiolase_CS"/>
</dbReference>
<dbReference type="Pfam" id="PF02803">
    <property type="entry name" value="Thiolase_C"/>
    <property type="match status" value="1"/>
</dbReference>
<accession>G9ELA9</accession>
<dbReference type="GO" id="GO:0003988">
    <property type="term" value="F:acetyl-CoA C-acyltransferase activity"/>
    <property type="evidence" value="ECO:0007669"/>
    <property type="project" value="UniProtKB-ARBA"/>
</dbReference>
<feature type="active site" description="Proton acceptor" evidence="4">
    <location>
        <position position="381"/>
    </location>
</feature>
<evidence type="ECO:0000256" key="5">
    <source>
        <dbReference type="RuleBase" id="RU003557"/>
    </source>
</evidence>
<organism evidence="8 9">
    <name type="scientific">Legionella drancourtii LLAP12</name>
    <dbReference type="NCBI Taxonomy" id="658187"/>
    <lineage>
        <taxon>Bacteria</taxon>
        <taxon>Pseudomonadati</taxon>
        <taxon>Pseudomonadota</taxon>
        <taxon>Gammaproteobacteria</taxon>
        <taxon>Legionellales</taxon>
        <taxon>Legionellaceae</taxon>
        <taxon>Legionella</taxon>
    </lineage>
</organism>
<keyword evidence="3 5" id="KW-0012">Acyltransferase</keyword>
<feature type="domain" description="Thiolase C-terminal" evidence="7">
    <location>
        <begin position="283"/>
        <end position="424"/>
    </location>
</feature>
<dbReference type="InterPro" id="IPR002155">
    <property type="entry name" value="Thiolase"/>
</dbReference>
<dbReference type="NCBIfam" id="TIGR01930">
    <property type="entry name" value="AcCoA-C-Actrans"/>
    <property type="match status" value="1"/>
</dbReference>
<dbReference type="InterPro" id="IPR020617">
    <property type="entry name" value="Thiolase_C"/>
</dbReference>
<dbReference type="OrthoDB" id="1402717at2"/>
<dbReference type="AlphaFoldDB" id="G9ELA9"/>
<dbReference type="eggNOG" id="COG0183">
    <property type="taxonomic scope" value="Bacteria"/>
</dbReference>
<dbReference type="PIRSF" id="PIRSF000429">
    <property type="entry name" value="Ac-CoA_Ac_transf"/>
    <property type="match status" value="1"/>
</dbReference>